<dbReference type="Gene3D" id="3.40.50.2000">
    <property type="entry name" value="Glycogen Phosphorylase B"/>
    <property type="match status" value="1"/>
</dbReference>
<reference evidence="7" key="1">
    <citation type="submission" date="2014-07" db="EMBL/GenBank/DDBJ databases">
        <authorList>
            <person name="Martin A.A"/>
            <person name="De Silva N."/>
        </authorList>
    </citation>
    <scope>NUCLEOTIDE SEQUENCE</scope>
</reference>
<evidence type="ECO:0000313" key="8">
    <source>
        <dbReference type="WBParaSite" id="SVE_0905400.1"/>
    </source>
</evidence>
<keyword evidence="6" id="KW-0472">Membrane</keyword>
<evidence type="ECO:0000256" key="5">
    <source>
        <dbReference type="ARBA" id="ARBA00047475"/>
    </source>
</evidence>
<proteinExistence type="inferred from homology"/>
<dbReference type="InterPro" id="IPR050271">
    <property type="entry name" value="UDP-glycosyltransferase"/>
</dbReference>
<dbReference type="InterPro" id="IPR002213">
    <property type="entry name" value="UDP_glucos_trans"/>
</dbReference>
<dbReference type="WBParaSite" id="SVE_0905400.1">
    <property type="protein sequence ID" value="SVE_0905400.1"/>
    <property type="gene ID" value="SVE_0905400"/>
</dbReference>
<evidence type="ECO:0000256" key="3">
    <source>
        <dbReference type="ARBA" id="ARBA00022676"/>
    </source>
</evidence>
<comment type="catalytic activity">
    <reaction evidence="5">
        <text>glucuronate acceptor + UDP-alpha-D-glucuronate = acceptor beta-D-glucuronoside + UDP + H(+)</text>
        <dbReference type="Rhea" id="RHEA:21032"/>
        <dbReference type="ChEBI" id="CHEBI:15378"/>
        <dbReference type="ChEBI" id="CHEBI:58052"/>
        <dbReference type="ChEBI" id="CHEBI:58223"/>
        <dbReference type="ChEBI" id="CHEBI:132367"/>
        <dbReference type="ChEBI" id="CHEBI:132368"/>
        <dbReference type="EC" id="2.4.1.17"/>
    </reaction>
</comment>
<accession>A0A0K0FJI0</accession>
<keyword evidence="3" id="KW-0328">Glycosyltransferase</keyword>
<evidence type="ECO:0000256" key="1">
    <source>
        <dbReference type="ARBA" id="ARBA00009995"/>
    </source>
</evidence>
<keyword evidence="6" id="KW-0812">Transmembrane</keyword>
<sequence>MGSTTEVAFSKVPALAIPVFGDQRRNGKLLERLEIGQVIEKEILRDSKRLSKKIFEVLNNKKYKINSIITAEMLQNRPISSKELLLKHVEFACKFGQLSRLDLASKDMGVIEYYNLDITVPFLTVCAFIIYVTIKIICKVFVKLLVSKKKTD</sequence>
<dbReference type="EC" id="2.4.1.17" evidence="2"/>
<dbReference type="Pfam" id="PF00201">
    <property type="entry name" value="UDPGT"/>
    <property type="match status" value="1"/>
</dbReference>
<organism evidence="7 8">
    <name type="scientific">Strongyloides venezuelensis</name>
    <name type="common">Threadworm</name>
    <dbReference type="NCBI Taxonomy" id="75913"/>
    <lineage>
        <taxon>Eukaryota</taxon>
        <taxon>Metazoa</taxon>
        <taxon>Ecdysozoa</taxon>
        <taxon>Nematoda</taxon>
        <taxon>Chromadorea</taxon>
        <taxon>Rhabditida</taxon>
        <taxon>Tylenchina</taxon>
        <taxon>Panagrolaimomorpha</taxon>
        <taxon>Strongyloidoidea</taxon>
        <taxon>Strongyloididae</taxon>
        <taxon>Strongyloides</taxon>
    </lineage>
</organism>
<dbReference type="GO" id="GO:0015020">
    <property type="term" value="F:glucuronosyltransferase activity"/>
    <property type="evidence" value="ECO:0007669"/>
    <property type="project" value="UniProtKB-EC"/>
</dbReference>
<evidence type="ECO:0000256" key="2">
    <source>
        <dbReference type="ARBA" id="ARBA00012544"/>
    </source>
</evidence>
<keyword evidence="7" id="KW-1185">Reference proteome</keyword>
<keyword evidence="6" id="KW-1133">Transmembrane helix</keyword>
<dbReference type="STRING" id="75913.A0A0K0FJI0"/>
<dbReference type="SUPFAM" id="SSF53756">
    <property type="entry name" value="UDP-Glycosyltransferase/glycogen phosphorylase"/>
    <property type="match status" value="1"/>
</dbReference>
<evidence type="ECO:0000256" key="6">
    <source>
        <dbReference type="SAM" id="Phobius"/>
    </source>
</evidence>
<comment type="similarity">
    <text evidence="1">Belongs to the UDP-glycosyltransferase family.</text>
</comment>
<keyword evidence="4" id="KW-0808">Transferase</keyword>
<reference evidence="8" key="2">
    <citation type="submission" date="2015-08" db="UniProtKB">
        <authorList>
            <consortium name="WormBaseParasite"/>
        </authorList>
    </citation>
    <scope>IDENTIFICATION</scope>
</reference>
<evidence type="ECO:0000313" key="7">
    <source>
        <dbReference type="Proteomes" id="UP000035680"/>
    </source>
</evidence>
<name>A0A0K0FJI0_STRVS</name>
<dbReference type="PANTHER" id="PTHR48043:SF23">
    <property type="entry name" value="UDP-GLUCURONOSYLTRANSFERASE"/>
    <property type="match status" value="1"/>
</dbReference>
<protein>
    <recommendedName>
        <fullName evidence="2">glucuronosyltransferase</fullName>
        <ecNumber evidence="2">2.4.1.17</ecNumber>
    </recommendedName>
</protein>
<dbReference type="PANTHER" id="PTHR48043">
    <property type="entry name" value="EG:EG0003.4 PROTEIN-RELATED"/>
    <property type="match status" value="1"/>
</dbReference>
<evidence type="ECO:0000256" key="4">
    <source>
        <dbReference type="ARBA" id="ARBA00022679"/>
    </source>
</evidence>
<dbReference type="Proteomes" id="UP000035680">
    <property type="component" value="Unassembled WGS sequence"/>
</dbReference>
<dbReference type="AlphaFoldDB" id="A0A0K0FJI0"/>
<feature type="transmembrane region" description="Helical" evidence="6">
    <location>
        <begin position="118"/>
        <end position="142"/>
    </location>
</feature>